<dbReference type="PROSITE" id="PS50297">
    <property type="entry name" value="ANK_REP_REGION"/>
    <property type="match status" value="3"/>
</dbReference>
<sequence length="1949" mass="213955">MVLGKGTGGIPGTINGFLPAGTDLGGYQSLLAAIEKGVAKTLKEMSVDILEAVAEDQSTMIDKSLSRLLDAKLEPVLRQLTALQNHFGIASPEPPPQLVKISSARTSTVEEPPGGDGQAATSNGNPTRQGSTLAALGGILAVKARAKAVKMKRASMMQDTGEQTEQPAAVSAAKFATTANTPKKDSTAAQTTKRSATIHDTATVKIEVKEPPEAGDKTPESPKTSKLKSFGGIVFKGSQDKVAPFTGVVPEATTAAADKKPPTSEPRPPEEAPPKLLPGTVPEEEQPDEGKKPSARKRSKAKKVSVEPEGGEKEGTVFFGEDEPMLAKRASRKTADDGKEAAERATTPRREDGNKGNRLNVSEGNEGVGGEQKADVSRPSVSRARPSMMMQRSTSLKKTGASLMSAPTEATKQKNQFDGGEETLADGKVVDDETVTNGEAEEGSKISILARRYKEELEVEEEAIIRDALGAERARSILGGARKSHHGSSHHRTKRLKRDELEEMMSSSDEDEGDLEYRRQMLRRSFTSIFRDPLSAAKNAARLAAFDPHSQIRLVWDLIISTFHIYQAVTIPFSLAFYQSEAERLDSDIMQFLPIQDAVFAVNIIVTFLTGFYSNGALVRDPKVLALRYLKSWFILDVIGAFPYLVFRSETSVCQWLRLLRLLIVGRTGYLRHQIMSRIEYKVQNEMLFILLGIAKLVTLLILVAHWGACIWWSVGVSGYLSGNGPEGWIPEFGLEYTDLWTASRAEQYTACLYFMTSTITTVGYGDIHAYSHSERVFCIICEILAGNLFALFSGLLCSLILTYDEVGAQFRGRLKTAMRYMNRHNVDNGVQQQVRQFIERLFQNQANEQAKGDLLTLLRTSEGLQSRVLVGVMGKLLRNYKWFDVKLTDAQLGRIASIVLTKYFAPGDLVFYAGDKAESMIFLVKGLIKCKREKTTNDSAPLPAGEDKPEKSDSADKLDTWASYLALNDPALNKEPVRRTSLRGSIYGFNKNITALVPGDYVGEKALFTSEYEWPDIAVCTTFCEVYELDREAFVEKCVNVMPDLHELYLEKCLFMVVDGIGPNPGGDLMEEKVKHVEELIIEGASANATDEYNCHVICKPALHGHAEVLLLLLGAEARVNYFYKPEGDLTNSSKAGMHHQGQNAGEVHRDNKLMKSPSMMGSFVEAGNAPERQQDPEIYGTQMASNRLTPLQMTLRSNNTAAVAVLARNSDLFFLQKEEGKHPLAALHFHGLHHASEPSLDPVAPILEAPLAMRYQVEMNVQNEWHRSLSVGYPQQVLAAAVMQGCQAITLRIITDAMEKEQRTGEKFDIMRTFYCYEVEGQPIVPAFRIPLTTRQLSEKYGHDTEGRNLIHLAAESGEVGMLEFLINTKLFPMPKALEAYTEPNPDPHVEMPMLAQGAGHTPLHLAAIRGNLDIVTSLVDAGVNISIMNRMGQTILDLAMKYGQDEVINYIRAFDLYDAAKQGDMTIFENLDPNKKEHVAKSNLETDVWEDERLIIILLPFLLKSVNSHHPKTGSTPLYIAAGSGQIEVIKKLIELKAEVDKPMPSTFTALHGAVSAGHTEAVRVLLDIGHADPTRPVGSVDVEKGQLGITPLETALKKGKKEVIDLLYERIGVDGVVVDDLRAAAQKKNFEFIDAVIAAHPPLLNESKNLLGETLANAAVKSLDEKALEELASRGVDFGTARTQDGHSTLYSACKANKEKAVKWLLGPKGGCKEVLMEEDYLESFEVACGCLKSKGVVTLLMPLVKISGDQEGKYYANCLQKSLEVGNSDVCLLLIEKVIEKIDFKYVAPWGSFLLYYVSKIGDPGGLRKILGILVPDFDSLGPFASDARRVVADELIDALELSVSETALQVAKAKVDEKLEHTPDDKKLVKEQTKLEELLDIITDCETALLEIADEQKMNHTDSHLGSSTPRSGDRKGTRLLGSASGTTKSRAGIFSQLQSNLM</sequence>
<keyword evidence="7" id="KW-0406">Ion transport</keyword>
<feature type="compositionally biased region" description="Basic and acidic residues" evidence="11">
    <location>
        <begin position="257"/>
        <end position="273"/>
    </location>
</feature>
<feature type="compositionally biased region" description="Basic and acidic residues" evidence="11">
    <location>
        <begin position="304"/>
        <end position="315"/>
    </location>
</feature>
<evidence type="ECO:0000256" key="4">
    <source>
        <dbReference type="ARBA" id="ARBA00022737"/>
    </source>
</evidence>
<dbReference type="Pfam" id="PF00520">
    <property type="entry name" value="Ion_trans"/>
    <property type="match status" value="1"/>
</dbReference>
<dbReference type="InterPro" id="IPR003938">
    <property type="entry name" value="K_chnl_volt-dep_EAG/ELK/ERG"/>
</dbReference>
<dbReference type="Gene3D" id="1.10.287.630">
    <property type="entry name" value="Helix hairpin bin"/>
    <property type="match status" value="1"/>
</dbReference>
<evidence type="ECO:0000256" key="11">
    <source>
        <dbReference type="SAM" id="MobiDB-lite"/>
    </source>
</evidence>
<feature type="compositionally biased region" description="Polar residues" evidence="11">
    <location>
        <begin position="119"/>
        <end position="131"/>
    </location>
</feature>
<feature type="region of interest" description="Disordered" evidence="11">
    <location>
        <begin position="1906"/>
        <end position="1934"/>
    </location>
</feature>
<keyword evidence="4" id="KW-0677">Repeat</keyword>
<feature type="repeat" description="ANK" evidence="10">
    <location>
        <begin position="1516"/>
        <end position="1544"/>
    </location>
</feature>
<feature type="region of interest" description="Disordered" evidence="11">
    <location>
        <begin position="104"/>
        <end position="131"/>
    </location>
</feature>
<dbReference type="Gene3D" id="1.25.40.20">
    <property type="entry name" value="Ankyrin repeat-containing domain"/>
    <property type="match status" value="4"/>
</dbReference>
<feature type="transmembrane region" description="Helical" evidence="12">
    <location>
        <begin position="688"/>
        <end position="715"/>
    </location>
</feature>
<feature type="compositionally biased region" description="Polar residues" evidence="11">
    <location>
        <begin position="187"/>
        <end position="200"/>
    </location>
</feature>
<gene>
    <name evidence="14" type="ORF">FOL47_003600</name>
</gene>
<evidence type="ECO:0000256" key="12">
    <source>
        <dbReference type="SAM" id="Phobius"/>
    </source>
</evidence>
<name>A0A7J6M8A1_PERCH</name>
<dbReference type="PRINTS" id="PR01463">
    <property type="entry name" value="EAGCHANLFMLY"/>
</dbReference>
<dbReference type="InterPro" id="IPR018490">
    <property type="entry name" value="cNMP-bd_dom_sf"/>
</dbReference>
<keyword evidence="2" id="KW-0813">Transport</keyword>
<keyword evidence="9" id="KW-0407">Ion channel</keyword>
<accession>A0A7J6M8A1</accession>
<feature type="compositionally biased region" description="Basic residues" evidence="11">
    <location>
        <begin position="293"/>
        <end position="303"/>
    </location>
</feature>
<dbReference type="GO" id="GO:0016020">
    <property type="term" value="C:membrane"/>
    <property type="evidence" value="ECO:0007669"/>
    <property type="project" value="UniProtKB-SubCell"/>
</dbReference>
<dbReference type="SUPFAM" id="SSF51206">
    <property type="entry name" value="cAMP-binding domain-like"/>
    <property type="match status" value="1"/>
</dbReference>
<feature type="region of interest" description="Disordered" evidence="11">
    <location>
        <begin position="479"/>
        <end position="513"/>
    </location>
</feature>
<feature type="repeat" description="ANK" evidence="10">
    <location>
        <begin position="1549"/>
        <end position="1573"/>
    </location>
</feature>
<evidence type="ECO:0000313" key="14">
    <source>
        <dbReference type="EMBL" id="KAF4667390.1"/>
    </source>
</evidence>
<evidence type="ECO:0000256" key="6">
    <source>
        <dbReference type="ARBA" id="ARBA00023043"/>
    </source>
</evidence>
<dbReference type="PROSITE" id="PS50042">
    <property type="entry name" value="CNMP_BINDING_3"/>
    <property type="match status" value="1"/>
</dbReference>
<evidence type="ECO:0000256" key="10">
    <source>
        <dbReference type="PROSITE-ProRule" id="PRU00023"/>
    </source>
</evidence>
<reference evidence="14 15" key="1">
    <citation type="submission" date="2020-04" db="EMBL/GenBank/DDBJ databases">
        <title>Perkinsus chesapeaki whole genome sequence.</title>
        <authorList>
            <person name="Bogema D.R."/>
        </authorList>
    </citation>
    <scope>NUCLEOTIDE SEQUENCE [LARGE SCALE GENOMIC DNA]</scope>
    <source>
        <strain evidence="14">ATCC PRA-425</strain>
    </source>
</reference>
<dbReference type="InterPro" id="IPR000595">
    <property type="entry name" value="cNMP-bd_dom"/>
</dbReference>
<dbReference type="GO" id="GO:0005249">
    <property type="term" value="F:voltage-gated potassium channel activity"/>
    <property type="evidence" value="ECO:0007669"/>
    <property type="project" value="InterPro"/>
</dbReference>
<comment type="subcellular location">
    <subcellularLocation>
        <location evidence="1">Membrane</location>
        <topology evidence="1">Multi-pass membrane protein</topology>
    </subcellularLocation>
</comment>
<evidence type="ECO:0000256" key="5">
    <source>
        <dbReference type="ARBA" id="ARBA00022989"/>
    </source>
</evidence>
<feature type="domain" description="Cyclic nucleotide-binding" evidence="13">
    <location>
        <begin position="884"/>
        <end position="1035"/>
    </location>
</feature>
<dbReference type="PROSITE" id="PS50088">
    <property type="entry name" value="ANK_REPEAT"/>
    <property type="match status" value="3"/>
</dbReference>
<evidence type="ECO:0000256" key="8">
    <source>
        <dbReference type="ARBA" id="ARBA00023136"/>
    </source>
</evidence>
<keyword evidence="3 12" id="KW-0812">Transmembrane</keyword>
<dbReference type="InterPro" id="IPR036770">
    <property type="entry name" value="Ankyrin_rpt-contain_sf"/>
</dbReference>
<evidence type="ECO:0000256" key="1">
    <source>
        <dbReference type="ARBA" id="ARBA00004141"/>
    </source>
</evidence>
<dbReference type="Gene3D" id="2.60.120.10">
    <property type="entry name" value="Jelly Rolls"/>
    <property type="match status" value="1"/>
</dbReference>
<evidence type="ECO:0000256" key="3">
    <source>
        <dbReference type="ARBA" id="ARBA00022692"/>
    </source>
</evidence>
<keyword evidence="5 12" id="KW-1133">Transmembrane helix</keyword>
<dbReference type="Gene3D" id="1.10.287.70">
    <property type="match status" value="1"/>
</dbReference>
<dbReference type="GO" id="GO:0005737">
    <property type="term" value="C:cytoplasm"/>
    <property type="evidence" value="ECO:0007669"/>
    <property type="project" value="TreeGrafter"/>
</dbReference>
<feature type="repeat" description="ANK" evidence="10">
    <location>
        <begin position="1401"/>
        <end position="1433"/>
    </location>
</feature>
<evidence type="ECO:0000256" key="7">
    <source>
        <dbReference type="ARBA" id="ARBA00023065"/>
    </source>
</evidence>
<feature type="compositionally biased region" description="Basic and acidic residues" evidence="11">
    <location>
        <begin position="206"/>
        <end position="220"/>
    </location>
</feature>
<keyword evidence="8 12" id="KW-0472">Membrane</keyword>
<keyword evidence="6 10" id="KW-0040">ANK repeat</keyword>
<dbReference type="SMART" id="SM00248">
    <property type="entry name" value="ANK"/>
    <property type="match status" value="11"/>
</dbReference>
<evidence type="ECO:0000259" key="13">
    <source>
        <dbReference type="PROSITE" id="PS50042"/>
    </source>
</evidence>
<dbReference type="InterPro" id="IPR002110">
    <property type="entry name" value="Ankyrin_rpt"/>
</dbReference>
<feature type="compositionally biased region" description="Basic and acidic residues" evidence="11">
    <location>
        <begin position="333"/>
        <end position="355"/>
    </location>
</feature>
<evidence type="ECO:0000313" key="15">
    <source>
        <dbReference type="Proteomes" id="UP000591131"/>
    </source>
</evidence>
<feature type="region of interest" description="Disordered" evidence="11">
    <location>
        <begin position="176"/>
        <end position="228"/>
    </location>
</feature>
<dbReference type="OrthoDB" id="194358at2759"/>
<dbReference type="Proteomes" id="UP000591131">
    <property type="component" value="Unassembled WGS sequence"/>
</dbReference>
<dbReference type="InterPro" id="IPR014710">
    <property type="entry name" value="RmlC-like_jellyroll"/>
</dbReference>
<dbReference type="InterPro" id="IPR005821">
    <property type="entry name" value="Ion_trans_dom"/>
</dbReference>
<organism evidence="14 15">
    <name type="scientific">Perkinsus chesapeaki</name>
    <name type="common">Clam parasite</name>
    <name type="synonym">Perkinsus andrewsi</name>
    <dbReference type="NCBI Taxonomy" id="330153"/>
    <lineage>
        <taxon>Eukaryota</taxon>
        <taxon>Sar</taxon>
        <taxon>Alveolata</taxon>
        <taxon>Perkinsozoa</taxon>
        <taxon>Perkinsea</taxon>
        <taxon>Perkinsida</taxon>
        <taxon>Perkinsidae</taxon>
        <taxon>Perkinsus</taxon>
    </lineage>
</organism>
<protein>
    <recommendedName>
        <fullName evidence="13">Cyclic nucleotide-binding domain-containing protein</fullName>
    </recommendedName>
</protein>
<dbReference type="EMBL" id="JAAPAO010000212">
    <property type="protein sequence ID" value="KAF4667390.1"/>
    <property type="molecule type" value="Genomic_DNA"/>
</dbReference>
<proteinExistence type="predicted"/>
<dbReference type="SUPFAM" id="SSF48403">
    <property type="entry name" value="Ankyrin repeat"/>
    <property type="match status" value="3"/>
</dbReference>
<comment type="caution">
    <text evidence="14">The sequence shown here is derived from an EMBL/GenBank/DDBJ whole genome shotgun (WGS) entry which is preliminary data.</text>
</comment>
<feature type="region of interest" description="Disordered" evidence="11">
    <location>
        <begin position="252"/>
        <end position="419"/>
    </location>
</feature>
<dbReference type="CDD" id="cd00038">
    <property type="entry name" value="CAP_ED"/>
    <property type="match status" value="1"/>
</dbReference>
<evidence type="ECO:0000256" key="9">
    <source>
        <dbReference type="ARBA" id="ARBA00023303"/>
    </source>
</evidence>
<dbReference type="Pfam" id="PF12796">
    <property type="entry name" value="Ank_2"/>
    <property type="match status" value="2"/>
</dbReference>
<keyword evidence="15" id="KW-1185">Reference proteome</keyword>
<feature type="compositionally biased region" description="Basic residues" evidence="11">
    <location>
        <begin position="482"/>
        <end position="496"/>
    </location>
</feature>
<dbReference type="PANTHER" id="PTHR24198:SF165">
    <property type="entry name" value="ANKYRIN REPEAT-CONTAINING PROTEIN-RELATED"/>
    <property type="match status" value="1"/>
</dbReference>
<dbReference type="SUPFAM" id="SSF81324">
    <property type="entry name" value="Voltage-gated potassium channels"/>
    <property type="match status" value="1"/>
</dbReference>
<evidence type="ECO:0000256" key="2">
    <source>
        <dbReference type="ARBA" id="ARBA00022448"/>
    </source>
</evidence>
<feature type="compositionally biased region" description="Low complexity" evidence="11">
    <location>
        <begin position="377"/>
        <end position="390"/>
    </location>
</feature>
<feature type="transmembrane region" description="Helical" evidence="12">
    <location>
        <begin position="598"/>
        <end position="618"/>
    </location>
</feature>
<dbReference type="PANTHER" id="PTHR24198">
    <property type="entry name" value="ANKYRIN REPEAT AND PROTEIN KINASE DOMAIN-CONTAINING PROTEIN"/>
    <property type="match status" value="1"/>
</dbReference>